<dbReference type="AlphaFoldDB" id="A0AAV2CWC5"/>
<gene>
    <name evidence="2" type="ORF">LTRI10_LOCUS8242</name>
</gene>
<reference evidence="2 3" key="1">
    <citation type="submission" date="2024-04" db="EMBL/GenBank/DDBJ databases">
        <authorList>
            <person name="Fracassetti M."/>
        </authorList>
    </citation>
    <scope>NUCLEOTIDE SEQUENCE [LARGE SCALE GENOMIC DNA]</scope>
</reference>
<feature type="region of interest" description="Disordered" evidence="1">
    <location>
        <begin position="45"/>
        <end position="64"/>
    </location>
</feature>
<accession>A0AAV2CWC5</accession>
<evidence type="ECO:0000313" key="3">
    <source>
        <dbReference type="Proteomes" id="UP001497516"/>
    </source>
</evidence>
<name>A0AAV2CWC5_9ROSI</name>
<dbReference type="Proteomes" id="UP001497516">
    <property type="component" value="Chromosome 10"/>
</dbReference>
<proteinExistence type="predicted"/>
<protein>
    <submittedName>
        <fullName evidence="2">Uncharacterized protein</fullName>
    </submittedName>
</protein>
<evidence type="ECO:0000256" key="1">
    <source>
        <dbReference type="SAM" id="MobiDB-lite"/>
    </source>
</evidence>
<evidence type="ECO:0000313" key="2">
    <source>
        <dbReference type="EMBL" id="CAL1360835.1"/>
    </source>
</evidence>
<dbReference type="EMBL" id="OZ034814">
    <property type="protein sequence ID" value="CAL1360835.1"/>
    <property type="molecule type" value="Genomic_DNA"/>
</dbReference>
<sequence length="94" mass="10688">MQSSPLANNKKKSNLQQHNKESWTKDIISSSSSFTIHLRQYQANNKALHRQRSPNSHLSPPTEHPLLAFLYSSHLQKQVVPTSEKKQSPTCPNV</sequence>
<keyword evidence="3" id="KW-1185">Reference proteome</keyword>
<feature type="region of interest" description="Disordered" evidence="1">
    <location>
        <begin position="1"/>
        <end position="26"/>
    </location>
</feature>
<organism evidence="2 3">
    <name type="scientific">Linum trigynum</name>
    <dbReference type="NCBI Taxonomy" id="586398"/>
    <lineage>
        <taxon>Eukaryota</taxon>
        <taxon>Viridiplantae</taxon>
        <taxon>Streptophyta</taxon>
        <taxon>Embryophyta</taxon>
        <taxon>Tracheophyta</taxon>
        <taxon>Spermatophyta</taxon>
        <taxon>Magnoliopsida</taxon>
        <taxon>eudicotyledons</taxon>
        <taxon>Gunneridae</taxon>
        <taxon>Pentapetalae</taxon>
        <taxon>rosids</taxon>
        <taxon>fabids</taxon>
        <taxon>Malpighiales</taxon>
        <taxon>Linaceae</taxon>
        <taxon>Linum</taxon>
    </lineage>
</organism>